<dbReference type="AlphaFoldDB" id="A0A0N5ALI8"/>
<dbReference type="PANTHER" id="PTHR10816">
    <property type="entry name" value="MYELIN TRANSCRIPTION FACTOR 1-RELATED"/>
    <property type="match status" value="1"/>
</dbReference>
<feature type="domain" description="Interferon regulatory factor 2-binding protein 1/2-like zinc finger" evidence="3">
    <location>
        <begin position="35"/>
        <end position="84"/>
    </location>
</feature>
<accession>A0A0N5ALI8</accession>
<evidence type="ECO:0000256" key="2">
    <source>
        <dbReference type="ARBA" id="ARBA00023242"/>
    </source>
</evidence>
<protein>
    <submittedName>
        <fullName evidence="5">IRF-2BP1_2 domain-containing protein</fullName>
    </submittedName>
</protein>
<evidence type="ECO:0000313" key="5">
    <source>
        <dbReference type="WBParaSite" id="SMUV_0000540901-mRNA-1"/>
    </source>
</evidence>
<reference evidence="5" key="1">
    <citation type="submission" date="2017-02" db="UniProtKB">
        <authorList>
            <consortium name="WormBaseParasite"/>
        </authorList>
    </citation>
    <scope>IDENTIFICATION</scope>
</reference>
<dbReference type="InterPro" id="IPR022750">
    <property type="entry name" value="IRF-2BP1_2-like_Znf"/>
</dbReference>
<dbReference type="PANTHER" id="PTHR10816:SF19">
    <property type="entry name" value="PROTEIN INTERACTING WITH TTK69 AND SIN3A, ISOFORM D"/>
    <property type="match status" value="1"/>
</dbReference>
<dbReference type="GO" id="GO:0006357">
    <property type="term" value="P:regulation of transcription by RNA polymerase II"/>
    <property type="evidence" value="ECO:0007669"/>
    <property type="project" value="TreeGrafter"/>
</dbReference>
<dbReference type="GO" id="GO:0005634">
    <property type="term" value="C:nucleus"/>
    <property type="evidence" value="ECO:0007669"/>
    <property type="project" value="UniProtKB-SubCell"/>
</dbReference>
<evidence type="ECO:0000313" key="4">
    <source>
        <dbReference type="Proteomes" id="UP000046393"/>
    </source>
</evidence>
<proteinExistence type="predicted"/>
<keyword evidence="4" id="KW-1185">Reference proteome</keyword>
<dbReference type="GO" id="GO:0003714">
    <property type="term" value="F:transcription corepressor activity"/>
    <property type="evidence" value="ECO:0007669"/>
    <property type="project" value="TreeGrafter"/>
</dbReference>
<keyword evidence="2" id="KW-0539">Nucleus</keyword>
<comment type="subcellular location">
    <subcellularLocation>
        <location evidence="1">Nucleus</location>
    </subcellularLocation>
</comment>
<sequence>MLATMSGTTAYSAVATGNNNSASNAAANMGKLGIRQHCYLCDLPRWPWAMCSDYVEPVCRGCVNYEGPDRIESVIETARQMKKAYGFAIGEQPASTVPVRNVNQKENLMQTGAGRFSPAVNRNVNSINGVQAPISQQQQQQQAAVAAAAAAVQMPQIPQLNPITEAFVQQQRLMSLTGRPPGQLTADELHQLQQLQRPMHPQSLLMQHGIPITADVFPNLVASSVANLLPPTAALNAAVVASRKREHDIEEVKPDIYGKVQRAQ</sequence>
<dbReference type="WBParaSite" id="SMUV_0000540901-mRNA-1">
    <property type="protein sequence ID" value="SMUV_0000540901-mRNA-1"/>
    <property type="gene ID" value="SMUV_0000540901"/>
</dbReference>
<dbReference type="Proteomes" id="UP000046393">
    <property type="component" value="Unplaced"/>
</dbReference>
<name>A0A0N5ALI8_9BILA</name>
<dbReference type="Pfam" id="PF11261">
    <property type="entry name" value="IRF-2BP1_2"/>
    <property type="match status" value="1"/>
</dbReference>
<evidence type="ECO:0000256" key="1">
    <source>
        <dbReference type="ARBA" id="ARBA00004123"/>
    </source>
</evidence>
<organism evidence="4 5">
    <name type="scientific">Syphacia muris</name>
    <dbReference type="NCBI Taxonomy" id="451379"/>
    <lineage>
        <taxon>Eukaryota</taxon>
        <taxon>Metazoa</taxon>
        <taxon>Ecdysozoa</taxon>
        <taxon>Nematoda</taxon>
        <taxon>Chromadorea</taxon>
        <taxon>Rhabditida</taxon>
        <taxon>Spirurina</taxon>
        <taxon>Oxyuridomorpha</taxon>
        <taxon>Oxyuroidea</taxon>
        <taxon>Oxyuridae</taxon>
        <taxon>Syphacia</taxon>
    </lineage>
</organism>
<evidence type="ECO:0000259" key="3">
    <source>
        <dbReference type="Pfam" id="PF11261"/>
    </source>
</evidence>